<organism evidence="3 4">
    <name type="scientific">Trema orientale</name>
    <name type="common">Charcoal tree</name>
    <name type="synonym">Celtis orientalis</name>
    <dbReference type="NCBI Taxonomy" id="63057"/>
    <lineage>
        <taxon>Eukaryota</taxon>
        <taxon>Viridiplantae</taxon>
        <taxon>Streptophyta</taxon>
        <taxon>Embryophyta</taxon>
        <taxon>Tracheophyta</taxon>
        <taxon>Spermatophyta</taxon>
        <taxon>Magnoliopsida</taxon>
        <taxon>eudicotyledons</taxon>
        <taxon>Gunneridae</taxon>
        <taxon>Pentapetalae</taxon>
        <taxon>rosids</taxon>
        <taxon>fabids</taxon>
        <taxon>Rosales</taxon>
        <taxon>Cannabaceae</taxon>
        <taxon>Trema</taxon>
    </lineage>
</organism>
<proteinExistence type="predicted"/>
<feature type="transmembrane region" description="Helical" evidence="1">
    <location>
        <begin position="77"/>
        <end position="110"/>
    </location>
</feature>
<evidence type="ECO:0000256" key="2">
    <source>
        <dbReference type="SAM" id="SignalP"/>
    </source>
</evidence>
<dbReference type="InParanoid" id="A0A2P5EA57"/>
<evidence type="ECO:0008006" key="5">
    <source>
        <dbReference type="Google" id="ProtNLM"/>
    </source>
</evidence>
<protein>
    <recommendedName>
        <fullName evidence="5">Transmembrane protein</fullName>
    </recommendedName>
</protein>
<evidence type="ECO:0000256" key="1">
    <source>
        <dbReference type="SAM" id="Phobius"/>
    </source>
</evidence>
<keyword evidence="4" id="KW-1185">Reference proteome</keyword>
<dbReference type="PANTHER" id="PTHR34115">
    <property type="entry name" value="PROTEIN, PUTATIVE-RELATED"/>
    <property type="match status" value="1"/>
</dbReference>
<dbReference type="EMBL" id="JXTC01000195">
    <property type="protein sequence ID" value="PON82445.1"/>
    <property type="molecule type" value="Genomic_DNA"/>
</dbReference>
<feature type="transmembrane region" description="Helical" evidence="1">
    <location>
        <begin position="36"/>
        <end position="56"/>
    </location>
</feature>
<dbReference type="OrthoDB" id="997095at2759"/>
<evidence type="ECO:0000313" key="4">
    <source>
        <dbReference type="Proteomes" id="UP000237000"/>
    </source>
</evidence>
<dbReference type="AlphaFoldDB" id="A0A2P5EA57"/>
<accession>A0A2P5EA57</accession>
<dbReference type="Proteomes" id="UP000237000">
    <property type="component" value="Unassembled WGS sequence"/>
</dbReference>
<sequence>MSIHKVIVFVISILATFIQTEFQSQSSSLFETQCGIMYSFYVVLFAYVVARATITLRVQEAPQNIGNDNYERVLTKVALFSGALASVLLLLIIRRVLGLVALAFWVLYFLKSTAYDLAHVDMFYQLLETLKNASSKFLETVKNAFWQLLEILKNAVYGHQNQGPMLPVTV</sequence>
<dbReference type="PANTHER" id="PTHR34115:SF13">
    <property type="entry name" value="RPB1A"/>
    <property type="match status" value="1"/>
</dbReference>
<comment type="caution">
    <text evidence="3">The sequence shown here is derived from an EMBL/GenBank/DDBJ whole genome shotgun (WGS) entry which is preliminary data.</text>
</comment>
<keyword evidence="1" id="KW-0472">Membrane</keyword>
<reference evidence="4" key="1">
    <citation type="submission" date="2016-06" db="EMBL/GenBank/DDBJ databases">
        <title>Parallel loss of symbiosis genes in relatives of nitrogen-fixing non-legume Parasponia.</title>
        <authorList>
            <person name="Van Velzen R."/>
            <person name="Holmer R."/>
            <person name="Bu F."/>
            <person name="Rutten L."/>
            <person name="Van Zeijl A."/>
            <person name="Liu W."/>
            <person name="Santuari L."/>
            <person name="Cao Q."/>
            <person name="Sharma T."/>
            <person name="Shen D."/>
            <person name="Roswanjaya Y."/>
            <person name="Wardhani T."/>
            <person name="Kalhor M.S."/>
            <person name="Jansen J."/>
            <person name="Van den Hoogen J."/>
            <person name="Gungor B."/>
            <person name="Hartog M."/>
            <person name="Hontelez J."/>
            <person name="Verver J."/>
            <person name="Yang W.-C."/>
            <person name="Schijlen E."/>
            <person name="Repin R."/>
            <person name="Schilthuizen M."/>
            <person name="Schranz E."/>
            <person name="Heidstra R."/>
            <person name="Miyata K."/>
            <person name="Fedorova E."/>
            <person name="Kohlen W."/>
            <person name="Bisseling T."/>
            <person name="Smit S."/>
            <person name="Geurts R."/>
        </authorList>
    </citation>
    <scope>NUCLEOTIDE SEQUENCE [LARGE SCALE GENOMIC DNA]</scope>
    <source>
        <strain evidence="4">cv. RG33-2</strain>
    </source>
</reference>
<dbReference type="InterPro" id="IPR053258">
    <property type="entry name" value="Ca-permeable_cation_channel"/>
</dbReference>
<name>A0A2P5EA57_TREOI</name>
<feature type="chain" id="PRO_5015133669" description="Transmembrane protein" evidence="2">
    <location>
        <begin position="21"/>
        <end position="170"/>
    </location>
</feature>
<gene>
    <name evidence="3" type="ORF">TorRG33x02_218130</name>
</gene>
<keyword evidence="2" id="KW-0732">Signal</keyword>
<evidence type="ECO:0000313" key="3">
    <source>
        <dbReference type="EMBL" id="PON82445.1"/>
    </source>
</evidence>
<feature type="signal peptide" evidence="2">
    <location>
        <begin position="1"/>
        <end position="20"/>
    </location>
</feature>
<keyword evidence="1" id="KW-1133">Transmembrane helix</keyword>
<keyword evidence="1" id="KW-0812">Transmembrane</keyword>